<accession>A0A8S4RZE7</accession>
<dbReference type="Proteomes" id="UP000838756">
    <property type="component" value="Unassembled WGS sequence"/>
</dbReference>
<comment type="caution">
    <text evidence="2">The sequence shown here is derived from an EMBL/GenBank/DDBJ whole genome shotgun (WGS) entry which is preliminary data.</text>
</comment>
<dbReference type="AlphaFoldDB" id="A0A8S4RZE7"/>
<evidence type="ECO:0000313" key="3">
    <source>
        <dbReference type="Proteomes" id="UP000838756"/>
    </source>
</evidence>
<dbReference type="EMBL" id="CAKXAJ010025677">
    <property type="protein sequence ID" value="CAH2242755.1"/>
    <property type="molecule type" value="Genomic_DNA"/>
</dbReference>
<organism evidence="2 3">
    <name type="scientific">Pararge aegeria aegeria</name>
    <dbReference type="NCBI Taxonomy" id="348720"/>
    <lineage>
        <taxon>Eukaryota</taxon>
        <taxon>Metazoa</taxon>
        <taxon>Ecdysozoa</taxon>
        <taxon>Arthropoda</taxon>
        <taxon>Hexapoda</taxon>
        <taxon>Insecta</taxon>
        <taxon>Pterygota</taxon>
        <taxon>Neoptera</taxon>
        <taxon>Endopterygota</taxon>
        <taxon>Lepidoptera</taxon>
        <taxon>Glossata</taxon>
        <taxon>Ditrysia</taxon>
        <taxon>Papilionoidea</taxon>
        <taxon>Nymphalidae</taxon>
        <taxon>Satyrinae</taxon>
        <taxon>Satyrini</taxon>
        <taxon>Parargina</taxon>
        <taxon>Pararge</taxon>
    </lineage>
</organism>
<proteinExistence type="predicted"/>
<feature type="non-terminal residue" evidence="2">
    <location>
        <position position="1"/>
    </location>
</feature>
<reference evidence="2" key="1">
    <citation type="submission" date="2022-03" db="EMBL/GenBank/DDBJ databases">
        <authorList>
            <person name="Lindestad O."/>
        </authorList>
    </citation>
    <scope>NUCLEOTIDE SEQUENCE</scope>
</reference>
<evidence type="ECO:0000256" key="1">
    <source>
        <dbReference type="SAM" id="MobiDB-lite"/>
    </source>
</evidence>
<keyword evidence="3" id="KW-1185">Reference proteome</keyword>
<feature type="compositionally biased region" description="Low complexity" evidence="1">
    <location>
        <begin position="40"/>
        <end position="50"/>
    </location>
</feature>
<gene>
    <name evidence="2" type="primary">jg8596</name>
    <name evidence="2" type="ORF">PAEG_LOCUS18991</name>
</gene>
<feature type="compositionally biased region" description="Low complexity" evidence="1">
    <location>
        <begin position="19"/>
        <end position="28"/>
    </location>
</feature>
<sequence>HNSEWVDDPEGARSRPGSRRNSGPFSRRSSIKKEPEGKKNTPPNSSSSTPKKIHKPLNPDFVVTGKPLLKKLDLHLYTSCFQKETASIMQPQNEQHSETSFSYYCMHKTPRARLTSHPIHIHKIQILSSHSSSY</sequence>
<protein>
    <submittedName>
        <fullName evidence="2">Jg8596 protein</fullName>
    </submittedName>
</protein>
<name>A0A8S4RZE7_9NEOP</name>
<evidence type="ECO:0000313" key="2">
    <source>
        <dbReference type="EMBL" id="CAH2242755.1"/>
    </source>
</evidence>
<feature type="region of interest" description="Disordered" evidence="1">
    <location>
        <begin position="1"/>
        <end position="60"/>
    </location>
</feature>